<comment type="subcellular location">
    <subcellularLocation>
        <location evidence="2">Cell membrane</location>
        <topology evidence="2">Multi-pass membrane protein</topology>
    </subcellularLocation>
</comment>
<feature type="transmembrane region" description="Helical" evidence="3">
    <location>
        <begin position="44"/>
        <end position="63"/>
    </location>
</feature>
<organism evidence="4 5">
    <name type="scientific">Georgenia satyanarayanai</name>
    <dbReference type="NCBI Taxonomy" id="860221"/>
    <lineage>
        <taxon>Bacteria</taxon>
        <taxon>Bacillati</taxon>
        <taxon>Actinomycetota</taxon>
        <taxon>Actinomycetes</taxon>
        <taxon>Micrococcales</taxon>
        <taxon>Bogoriellaceae</taxon>
        <taxon>Georgenia</taxon>
    </lineage>
</organism>
<evidence type="ECO:0000256" key="2">
    <source>
        <dbReference type="PIRNR" id="PIRNR016661"/>
    </source>
</evidence>
<dbReference type="PANTHER" id="PTHR34295">
    <property type="entry name" value="BIOTIN TRANSPORTER BIOY"/>
    <property type="match status" value="1"/>
</dbReference>
<dbReference type="PIRSF" id="PIRSF016661">
    <property type="entry name" value="BioY"/>
    <property type="match status" value="1"/>
</dbReference>
<dbReference type="Pfam" id="PF02632">
    <property type="entry name" value="BioY"/>
    <property type="match status" value="1"/>
</dbReference>
<dbReference type="EMBL" id="UETB01000005">
    <property type="protein sequence ID" value="SSA41793.1"/>
    <property type="molecule type" value="Genomic_DNA"/>
</dbReference>
<keyword evidence="5" id="KW-1185">Reference proteome</keyword>
<feature type="transmembrane region" description="Helical" evidence="3">
    <location>
        <begin position="70"/>
        <end position="87"/>
    </location>
</feature>
<evidence type="ECO:0000256" key="1">
    <source>
        <dbReference type="ARBA" id="ARBA00010692"/>
    </source>
</evidence>
<keyword evidence="2" id="KW-1003">Cell membrane</keyword>
<keyword evidence="2" id="KW-0813">Transport</keyword>
<dbReference type="GO" id="GO:0005886">
    <property type="term" value="C:plasma membrane"/>
    <property type="evidence" value="ECO:0007669"/>
    <property type="project" value="UniProtKB-SubCell"/>
</dbReference>
<evidence type="ECO:0000313" key="5">
    <source>
        <dbReference type="Proteomes" id="UP000250222"/>
    </source>
</evidence>
<keyword evidence="2 3" id="KW-0472">Membrane</keyword>
<dbReference type="InterPro" id="IPR003784">
    <property type="entry name" value="BioY"/>
</dbReference>
<accession>A0A2Y9C5R9</accession>
<feature type="transmembrane region" description="Helical" evidence="3">
    <location>
        <begin position="158"/>
        <end position="183"/>
    </location>
</feature>
<sequence length="190" mass="18912">MTTTTPAAVLADSLPAGLVRDASLVAGGAVVTGVLSQVVVPLPFTPVPLSLGTFAVLLVGASLGPVRGTLSMLLYLGAGVAGVPWFAEQSAGWHTASFGYVIGYVLAAGLVGALARRRADRSPLSMAGAAALATLAVYAGGVPWLMVSLGVSLGEALLLGVAPFLLGDVLKAAAAAGLLPAAWRLLGRRD</sequence>
<keyword evidence="3" id="KW-0812">Transmembrane</keyword>
<reference evidence="4 5" key="1">
    <citation type="submission" date="2016-10" db="EMBL/GenBank/DDBJ databases">
        <authorList>
            <person name="Cai Z."/>
        </authorList>
    </citation>
    <scope>NUCLEOTIDE SEQUENCE [LARGE SCALE GENOMIC DNA]</scope>
    <source>
        <strain evidence="4 5">CGMCC 1.10826</strain>
    </source>
</reference>
<evidence type="ECO:0000256" key="3">
    <source>
        <dbReference type="SAM" id="Phobius"/>
    </source>
</evidence>
<comment type="similarity">
    <text evidence="1 2">Belongs to the BioY family.</text>
</comment>
<feature type="transmembrane region" description="Helical" evidence="3">
    <location>
        <begin position="93"/>
        <end position="115"/>
    </location>
</feature>
<evidence type="ECO:0000313" key="4">
    <source>
        <dbReference type="EMBL" id="SSA41793.1"/>
    </source>
</evidence>
<dbReference type="PANTHER" id="PTHR34295:SF1">
    <property type="entry name" value="BIOTIN TRANSPORTER BIOY"/>
    <property type="match status" value="1"/>
</dbReference>
<dbReference type="OrthoDB" id="1496139at2"/>
<feature type="transmembrane region" description="Helical" evidence="3">
    <location>
        <begin position="127"/>
        <end position="146"/>
    </location>
</feature>
<dbReference type="Gene3D" id="1.10.1760.20">
    <property type="match status" value="1"/>
</dbReference>
<dbReference type="Proteomes" id="UP000250222">
    <property type="component" value="Unassembled WGS sequence"/>
</dbReference>
<gene>
    <name evidence="4" type="ORF">SAMN05216184_10555</name>
</gene>
<name>A0A2Y9C5R9_9MICO</name>
<proteinExistence type="inferred from homology"/>
<protein>
    <recommendedName>
        <fullName evidence="2">Biotin transporter</fullName>
    </recommendedName>
</protein>
<keyword evidence="3" id="KW-1133">Transmembrane helix</keyword>
<dbReference type="AlphaFoldDB" id="A0A2Y9C5R9"/>
<dbReference type="GO" id="GO:0015225">
    <property type="term" value="F:biotin transmembrane transporter activity"/>
    <property type="evidence" value="ECO:0007669"/>
    <property type="project" value="UniProtKB-UniRule"/>
</dbReference>
<dbReference type="RefSeq" id="WP_110852258.1">
    <property type="nucleotide sequence ID" value="NZ_QKLZ01000005.1"/>
</dbReference>